<evidence type="ECO:0000256" key="4">
    <source>
        <dbReference type="ARBA" id="ARBA00022499"/>
    </source>
</evidence>
<keyword evidence="8" id="KW-0804">Transcription</keyword>
<gene>
    <name evidence="13" type="ORF">D9758_001868</name>
</gene>
<feature type="region of interest" description="Disordered" evidence="11">
    <location>
        <begin position="57"/>
        <end position="100"/>
    </location>
</feature>
<feature type="compositionally biased region" description="Low complexity" evidence="11">
    <location>
        <begin position="622"/>
        <end position="640"/>
    </location>
</feature>
<dbReference type="Pfam" id="PF10497">
    <property type="entry name" value="zf-4CXXC_R1"/>
    <property type="match status" value="1"/>
</dbReference>
<feature type="compositionally biased region" description="Basic residues" evidence="11">
    <location>
        <begin position="60"/>
        <end position="73"/>
    </location>
</feature>
<dbReference type="Proteomes" id="UP000559256">
    <property type="component" value="Unassembled WGS sequence"/>
</dbReference>
<dbReference type="GO" id="GO:0005737">
    <property type="term" value="C:cytoplasm"/>
    <property type="evidence" value="ECO:0007669"/>
    <property type="project" value="UniProtKB-SubCell"/>
</dbReference>
<dbReference type="GO" id="GO:0005634">
    <property type="term" value="C:nucleus"/>
    <property type="evidence" value="ECO:0007669"/>
    <property type="project" value="UniProtKB-SubCell"/>
</dbReference>
<feature type="coiled-coil region" evidence="10">
    <location>
        <begin position="442"/>
        <end position="503"/>
    </location>
</feature>
<keyword evidence="9" id="KW-0539">Nucleus</keyword>
<evidence type="ECO:0000256" key="2">
    <source>
        <dbReference type="ARBA" id="ARBA00004496"/>
    </source>
</evidence>
<evidence type="ECO:0000256" key="6">
    <source>
        <dbReference type="ARBA" id="ARBA00022843"/>
    </source>
</evidence>
<evidence type="ECO:0000256" key="8">
    <source>
        <dbReference type="ARBA" id="ARBA00023163"/>
    </source>
</evidence>
<evidence type="ECO:0000256" key="9">
    <source>
        <dbReference type="ARBA" id="ARBA00023242"/>
    </source>
</evidence>
<evidence type="ECO:0000256" key="11">
    <source>
        <dbReference type="SAM" id="MobiDB-lite"/>
    </source>
</evidence>
<feature type="region of interest" description="Disordered" evidence="11">
    <location>
        <begin position="622"/>
        <end position="642"/>
    </location>
</feature>
<proteinExistence type="predicted"/>
<keyword evidence="14" id="KW-1185">Reference proteome</keyword>
<dbReference type="GO" id="GO:0006355">
    <property type="term" value="P:regulation of DNA-templated transcription"/>
    <property type="evidence" value="ECO:0007669"/>
    <property type="project" value="InterPro"/>
</dbReference>
<dbReference type="InterPro" id="IPR040221">
    <property type="entry name" value="CDCA7/CDA7L"/>
</dbReference>
<keyword evidence="10" id="KW-0175">Coiled coil</keyword>
<comment type="caution">
    <text evidence="13">The sequence shown here is derived from an EMBL/GenBank/DDBJ whole genome shotgun (WGS) entry which is preliminary data.</text>
</comment>
<dbReference type="PANTHER" id="PTHR31169:SF23">
    <property type="entry name" value="OS03G0572250 PROTEIN"/>
    <property type="match status" value="1"/>
</dbReference>
<comment type="subcellular location">
    <subcellularLocation>
        <location evidence="2">Cytoplasm</location>
    </subcellularLocation>
    <subcellularLocation>
        <location evidence="1">Nucleus</location>
    </subcellularLocation>
</comment>
<keyword evidence="5" id="KW-0597">Phosphoprotein</keyword>
<evidence type="ECO:0000259" key="12">
    <source>
        <dbReference type="Pfam" id="PF10497"/>
    </source>
</evidence>
<evidence type="ECO:0000256" key="7">
    <source>
        <dbReference type="ARBA" id="ARBA00023015"/>
    </source>
</evidence>
<evidence type="ECO:0000313" key="14">
    <source>
        <dbReference type="Proteomes" id="UP000559256"/>
    </source>
</evidence>
<dbReference type="EMBL" id="JAACJM010000010">
    <property type="protein sequence ID" value="KAF5370795.1"/>
    <property type="molecule type" value="Genomic_DNA"/>
</dbReference>
<dbReference type="OrthoDB" id="298344at2759"/>
<evidence type="ECO:0000256" key="1">
    <source>
        <dbReference type="ARBA" id="ARBA00004123"/>
    </source>
</evidence>
<accession>A0A8H5GTV0</accession>
<name>A0A8H5GTV0_9AGAR</name>
<dbReference type="PANTHER" id="PTHR31169">
    <property type="entry name" value="OS05G0300700 PROTEIN"/>
    <property type="match status" value="1"/>
</dbReference>
<evidence type="ECO:0000313" key="13">
    <source>
        <dbReference type="EMBL" id="KAF5370795.1"/>
    </source>
</evidence>
<keyword evidence="3" id="KW-0963">Cytoplasm</keyword>
<reference evidence="13 14" key="1">
    <citation type="journal article" date="2020" name="ISME J.">
        <title>Uncovering the hidden diversity of litter-decomposition mechanisms in mushroom-forming fungi.</title>
        <authorList>
            <person name="Floudas D."/>
            <person name="Bentzer J."/>
            <person name="Ahren D."/>
            <person name="Johansson T."/>
            <person name="Persson P."/>
            <person name="Tunlid A."/>
        </authorList>
    </citation>
    <scope>NUCLEOTIDE SEQUENCE [LARGE SCALE GENOMIC DNA]</scope>
    <source>
        <strain evidence="13 14">CBS 291.85</strain>
    </source>
</reference>
<keyword evidence="7" id="KW-0805">Transcription regulation</keyword>
<keyword evidence="4" id="KW-1017">Isopeptide bond</keyword>
<feature type="domain" description="Zinc-finger" evidence="12">
    <location>
        <begin position="104"/>
        <end position="195"/>
    </location>
</feature>
<protein>
    <recommendedName>
        <fullName evidence="12">Zinc-finger domain-containing protein</fullName>
    </recommendedName>
</protein>
<dbReference type="InterPro" id="IPR018866">
    <property type="entry name" value="Znf-4CXXC_R1"/>
</dbReference>
<feature type="region of interest" description="Disordered" evidence="11">
    <location>
        <begin position="190"/>
        <end position="239"/>
    </location>
</feature>
<evidence type="ECO:0000256" key="10">
    <source>
        <dbReference type="SAM" id="Coils"/>
    </source>
</evidence>
<evidence type="ECO:0000256" key="5">
    <source>
        <dbReference type="ARBA" id="ARBA00022553"/>
    </source>
</evidence>
<feature type="compositionally biased region" description="Polar residues" evidence="11">
    <location>
        <begin position="190"/>
        <end position="219"/>
    </location>
</feature>
<organism evidence="13 14">
    <name type="scientific">Tetrapyrgos nigripes</name>
    <dbReference type="NCBI Taxonomy" id="182062"/>
    <lineage>
        <taxon>Eukaryota</taxon>
        <taxon>Fungi</taxon>
        <taxon>Dikarya</taxon>
        <taxon>Basidiomycota</taxon>
        <taxon>Agaricomycotina</taxon>
        <taxon>Agaricomycetes</taxon>
        <taxon>Agaricomycetidae</taxon>
        <taxon>Agaricales</taxon>
        <taxon>Marasmiineae</taxon>
        <taxon>Marasmiaceae</taxon>
        <taxon>Tetrapyrgos</taxon>
    </lineage>
</organism>
<dbReference type="AlphaFoldDB" id="A0A8H5GTV0"/>
<feature type="region of interest" description="Disordered" evidence="11">
    <location>
        <begin position="365"/>
        <end position="405"/>
    </location>
</feature>
<sequence length="665" mass="73927">MVNSTTMSFTTQRLKQVYVEIPPSPLHLSARMSENTHVASPSLARSNSNHTLKENTLFRHSPHATHALSHKRRLSDISAPAQPSKKSKTDTPEGAEAQPTPELLTCHNCGKKREPSAIVQCNYPDHTTKKAGKRSCIAKYCGVCLKKRYQEDIEQIKKRTSGDTYKCPKCRELCNCWKCRNRKGLVPLKNITQDSNTSKDAVGSSSNKAPSGDSAQNGASLHGGSVQPQAAPKPRVKPLPRIDWAKHPIAIPLDEFETRVQIREFVTRFAPVMGTNIAKSHLEELEYLTRGPVPDEEGSGRHLLPWVSEGCLKSVVLGLLGLLADEEDSSAARVMKTAMKEIRSSGNNLNKIFAVLADLRDKLGHPDEKSASSDGSGSSEDRIIIEFPDPLPPPPSSSTLRTRTATSPVQILESAQLIPVVIGLIETATESYTVRNEIEEGVQEGKEKVRETRETIKNENDKFESLKKHLEELSQPEDEKQLADKLKNERSSHKSTVQAIESALKVVMPFYAPRFGPLGTDHDGRTYWALSPNVRDRTQAFQFLSLKSSGSLPKKNRTKKDTRKKENADAEGWTRFLVVWGKRPWGDNMSGEKDEGEAWWIFWEPAEIQKLSEWISMVNGSSSTATKESSSTSSTKSSHSGRFDGLTKNLKDFAISLEWRIKGDE</sequence>
<keyword evidence="6" id="KW-0832">Ubl conjugation</keyword>
<evidence type="ECO:0000256" key="3">
    <source>
        <dbReference type="ARBA" id="ARBA00022490"/>
    </source>
</evidence>